<comment type="caution">
    <text evidence="4">The sequence shown here is derived from an EMBL/GenBank/DDBJ whole genome shotgun (WGS) entry which is preliminary data.</text>
</comment>
<dbReference type="EMBL" id="DUZY01000001">
    <property type="protein sequence ID" value="DAD22989.1"/>
    <property type="molecule type" value="Genomic_DNA"/>
</dbReference>
<dbReference type="InterPro" id="IPR005630">
    <property type="entry name" value="Terpene_synthase_metal-bd"/>
</dbReference>
<reference evidence="4 5" key="1">
    <citation type="journal article" date="2020" name="Mol. Biol. Evol.">
        <title>Distinct Expression and Methylation Patterns for Genes with Different Fates following a Single Whole-Genome Duplication in Flowering Plants.</title>
        <authorList>
            <person name="Shi T."/>
            <person name="Rahmani R.S."/>
            <person name="Gugger P.F."/>
            <person name="Wang M."/>
            <person name="Li H."/>
            <person name="Zhang Y."/>
            <person name="Li Z."/>
            <person name="Wang Q."/>
            <person name="Van de Peer Y."/>
            <person name="Marchal K."/>
            <person name="Chen J."/>
        </authorList>
    </citation>
    <scope>NUCLEOTIDE SEQUENCE [LARGE SCALE GENOMIC DNA]</scope>
    <source>
        <tissue evidence="4">Leaf</tissue>
    </source>
</reference>
<gene>
    <name evidence="4" type="ORF">HUJ06_024452</name>
</gene>
<dbReference type="PANTHER" id="PTHR31739:SF25">
    <property type="entry name" value="(E,E)-GERANYLLINALOOL SYNTHASE"/>
    <property type="match status" value="1"/>
</dbReference>
<evidence type="ECO:0000313" key="4">
    <source>
        <dbReference type="EMBL" id="DAD22989.1"/>
    </source>
</evidence>
<keyword evidence="5" id="KW-1185">Reference proteome</keyword>
<dbReference type="AlphaFoldDB" id="A0A822XV69"/>
<dbReference type="GO" id="GO:0010333">
    <property type="term" value="F:terpene synthase activity"/>
    <property type="evidence" value="ECO:0007669"/>
    <property type="project" value="InterPro"/>
</dbReference>
<dbReference type="GO" id="GO:0016114">
    <property type="term" value="P:terpenoid biosynthetic process"/>
    <property type="evidence" value="ECO:0007669"/>
    <property type="project" value="InterPro"/>
</dbReference>
<evidence type="ECO:0000259" key="3">
    <source>
        <dbReference type="Pfam" id="PF03936"/>
    </source>
</evidence>
<evidence type="ECO:0000256" key="1">
    <source>
        <dbReference type="ARBA" id="ARBA00022723"/>
    </source>
</evidence>
<dbReference type="Proteomes" id="UP000607653">
    <property type="component" value="Unassembled WGS sequence"/>
</dbReference>
<keyword evidence="1" id="KW-0479">Metal-binding</keyword>
<name>A0A822XV69_NELNU</name>
<feature type="domain" description="Terpene synthase metal-binding" evidence="3">
    <location>
        <begin position="39"/>
        <end position="235"/>
    </location>
</feature>
<dbReference type="Gene3D" id="1.10.600.10">
    <property type="entry name" value="Farnesyl Diphosphate Synthase"/>
    <property type="match status" value="1"/>
</dbReference>
<dbReference type="InterPro" id="IPR050148">
    <property type="entry name" value="Terpene_synthase-like"/>
</dbReference>
<evidence type="ECO:0000313" key="5">
    <source>
        <dbReference type="Proteomes" id="UP000607653"/>
    </source>
</evidence>
<dbReference type="GO" id="GO:0000287">
    <property type="term" value="F:magnesium ion binding"/>
    <property type="evidence" value="ECO:0007669"/>
    <property type="project" value="InterPro"/>
</dbReference>
<protein>
    <recommendedName>
        <fullName evidence="3">Terpene synthase metal-binding domain-containing protein</fullName>
    </recommendedName>
</protein>
<dbReference type="PANTHER" id="PTHR31739">
    <property type="entry name" value="ENT-COPALYL DIPHOSPHATE SYNTHASE, CHLOROPLASTIC"/>
    <property type="match status" value="1"/>
</dbReference>
<proteinExistence type="predicted"/>
<dbReference type="InterPro" id="IPR008949">
    <property type="entry name" value="Isoprenoid_synthase_dom_sf"/>
</dbReference>
<organism evidence="4 5">
    <name type="scientific">Nelumbo nucifera</name>
    <name type="common">Sacred lotus</name>
    <dbReference type="NCBI Taxonomy" id="4432"/>
    <lineage>
        <taxon>Eukaryota</taxon>
        <taxon>Viridiplantae</taxon>
        <taxon>Streptophyta</taxon>
        <taxon>Embryophyta</taxon>
        <taxon>Tracheophyta</taxon>
        <taxon>Spermatophyta</taxon>
        <taxon>Magnoliopsida</taxon>
        <taxon>Proteales</taxon>
        <taxon>Nelumbonaceae</taxon>
        <taxon>Nelumbo</taxon>
    </lineage>
</organism>
<accession>A0A822XV69</accession>
<sequence length="242" mass="27881">MIRLSHRFNRELLQLAAKNFQLWQSIYRNALEELQSWSKEWSLSTIGFGREKTTYCCYAIASNSSVPLDSDVRMVIAKSAVIVTVADDFFDMEGSLDELETLTEAVFRGRSLRGHGRVIFDALDNLVNEVAAKYADRQRGSIILNYLRQIWYQTFDSWLTEAKWSKEQIPVHALVLPASCFMAPALLKHLMRCPTPYLTELLMISSRLLNEIQSYKKEKEDGKMNLVLLYLKENPDNSVTSR</sequence>
<keyword evidence="2" id="KW-0460">Magnesium</keyword>
<evidence type="ECO:0000256" key="2">
    <source>
        <dbReference type="ARBA" id="ARBA00022842"/>
    </source>
</evidence>
<dbReference type="Pfam" id="PF03936">
    <property type="entry name" value="Terpene_synth_C"/>
    <property type="match status" value="1"/>
</dbReference>
<dbReference type="SUPFAM" id="SSF48576">
    <property type="entry name" value="Terpenoid synthases"/>
    <property type="match status" value="1"/>
</dbReference>